<dbReference type="Pfam" id="PF00881">
    <property type="entry name" value="Nitroreductase"/>
    <property type="match status" value="1"/>
</dbReference>
<evidence type="ECO:0000256" key="1">
    <source>
        <dbReference type="SAM" id="MobiDB-lite"/>
    </source>
</evidence>
<dbReference type="Gene3D" id="3.40.109.10">
    <property type="entry name" value="NADH Oxidase"/>
    <property type="match status" value="2"/>
</dbReference>
<dbReference type="PANTHER" id="PTHR42741:SF3">
    <property type="entry name" value="NITROREDUCTASE FAMILY PROTEIN"/>
    <property type="match status" value="1"/>
</dbReference>
<dbReference type="NCBIfam" id="TIGR03605">
    <property type="entry name" value="antibiot_sagB"/>
    <property type="match status" value="1"/>
</dbReference>
<dbReference type="InterPro" id="IPR020051">
    <property type="entry name" value="SagB-type_dehydrogenase"/>
</dbReference>
<dbReference type="InterPro" id="IPR000415">
    <property type="entry name" value="Nitroreductase-like"/>
</dbReference>
<dbReference type="EMBL" id="BONU01000017">
    <property type="protein sequence ID" value="GIG74361.1"/>
    <property type="molecule type" value="Genomic_DNA"/>
</dbReference>
<dbReference type="Proteomes" id="UP000653674">
    <property type="component" value="Unassembled WGS sequence"/>
</dbReference>
<dbReference type="PANTHER" id="PTHR42741">
    <property type="entry name" value="NITROREDUCTASE FAMILY PROTEIN"/>
    <property type="match status" value="1"/>
</dbReference>
<feature type="region of interest" description="Disordered" evidence="1">
    <location>
        <begin position="13"/>
        <end position="42"/>
    </location>
</feature>
<reference evidence="3" key="1">
    <citation type="submission" date="2021-01" db="EMBL/GenBank/DDBJ databases">
        <title>Whole genome shotgun sequence of Planosporangium flavigriseum NBRC 105377.</title>
        <authorList>
            <person name="Komaki H."/>
            <person name="Tamura T."/>
        </authorList>
    </citation>
    <scope>NUCLEOTIDE SEQUENCE</scope>
    <source>
        <strain evidence="3">NBRC 105377</strain>
    </source>
</reference>
<gene>
    <name evidence="3" type="ORF">Pfl04_27650</name>
</gene>
<accession>A0A8J3LVI8</accession>
<feature type="domain" description="Nitroreductase" evidence="2">
    <location>
        <begin position="79"/>
        <end position="246"/>
    </location>
</feature>
<dbReference type="GO" id="GO:0016491">
    <property type="term" value="F:oxidoreductase activity"/>
    <property type="evidence" value="ECO:0007669"/>
    <property type="project" value="InterPro"/>
</dbReference>
<dbReference type="CDD" id="cd02142">
    <property type="entry name" value="McbC_SagB-like_oxidoreductase"/>
    <property type="match status" value="1"/>
</dbReference>
<evidence type="ECO:0000259" key="2">
    <source>
        <dbReference type="Pfam" id="PF00881"/>
    </source>
</evidence>
<dbReference type="InterPro" id="IPR029479">
    <property type="entry name" value="Nitroreductase"/>
</dbReference>
<sequence length="513" mass="54650">MGGGAVALQYHRDTSFGPQRWPRPGVPEFVPMDPRNQPRPFKRYPQARLHDLPEFLPPRGAPATDALSGGVSLTEPELDIEMLARLLYFSAGVTRFAGPPEQPTWFRAAPSAGNLHPLEVYVVAGAMPGLDPGLYHFAPDVFGLEELARGECRPALADAAAAPQVEVSPFALVLTGIPWRTAWKYGERGLRHVYWDAGAVLANLLAVAEGYGIPARVLLGFVDTVLSQQLGIDGVEEFPVAVVTVGTPRDVLTPVECQSAGLAPTPLSPMPINFPLIVQAQQAGNLANAYEVATWREAERPGLPTAADVVEPPSGSRPEPIEAVILRRGSTRRMRHGVVPTELLTWGMAVATRHVPADAIAAGTSLLAHELAVHCVRGLAPGLYHWVNGVPAPYRSGSEDVVRQLSQRMCLDQELAADSAYTDFACADLDLVVGGYGDRGYRVAQFEAGVAAERLQLAAFALDHGGTGLTFSDEEVSAVFGTKAACMLAVAIGVPAYRALPGGPPRRPTQLAG</sequence>
<dbReference type="RefSeq" id="WP_168079023.1">
    <property type="nucleotide sequence ID" value="NZ_BAAAQJ010000009.1"/>
</dbReference>
<evidence type="ECO:0000313" key="4">
    <source>
        <dbReference type="Proteomes" id="UP000653674"/>
    </source>
</evidence>
<protein>
    <recommendedName>
        <fullName evidence="2">Nitroreductase domain-containing protein</fullName>
    </recommendedName>
</protein>
<organism evidence="3 4">
    <name type="scientific">Planosporangium flavigriseum</name>
    <dbReference type="NCBI Taxonomy" id="373681"/>
    <lineage>
        <taxon>Bacteria</taxon>
        <taxon>Bacillati</taxon>
        <taxon>Actinomycetota</taxon>
        <taxon>Actinomycetes</taxon>
        <taxon>Micromonosporales</taxon>
        <taxon>Micromonosporaceae</taxon>
        <taxon>Planosporangium</taxon>
    </lineage>
</organism>
<evidence type="ECO:0000313" key="3">
    <source>
        <dbReference type="EMBL" id="GIG74361.1"/>
    </source>
</evidence>
<name>A0A8J3LVI8_9ACTN</name>
<proteinExistence type="predicted"/>
<dbReference type="AlphaFoldDB" id="A0A8J3LVI8"/>
<comment type="caution">
    <text evidence="3">The sequence shown here is derived from an EMBL/GenBank/DDBJ whole genome shotgun (WGS) entry which is preliminary data.</text>
</comment>
<dbReference type="SUPFAM" id="SSF55469">
    <property type="entry name" value="FMN-dependent nitroreductase-like"/>
    <property type="match status" value="2"/>
</dbReference>
<keyword evidence="4" id="KW-1185">Reference proteome</keyword>